<reference evidence="1 2" key="1">
    <citation type="journal article" date="2015" name="Nat. Commun.">
        <title>Outbred genome sequencing and CRISPR/Cas9 gene editing in butterflies.</title>
        <authorList>
            <person name="Li X."/>
            <person name="Fan D."/>
            <person name="Zhang W."/>
            <person name="Liu G."/>
            <person name="Zhang L."/>
            <person name="Zhao L."/>
            <person name="Fang X."/>
            <person name="Chen L."/>
            <person name="Dong Y."/>
            <person name="Chen Y."/>
            <person name="Ding Y."/>
            <person name="Zhao R."/>
            <person name="Feng M."/>
            <person name="Zhu Y."/>
            <person name="Feng Y."/>
            <person name="Jiang X."/>
            <person name="Zhu D."/>
            <person name="Xiang H."/>
            <person name="Feng X."/>
            <person name="Li S."/>
            <person name="Wang J."/>
            <person name="Zhang G."/>
            <person name="Kronforst M.R."/>
            <person name="Wang W."/>
        </authorList>
    </citation>
    <scope>NUCLEOTIDE SEQUENCE [LARGE SCALE GENOMIC DNA]</scope>
    <source>
        <strain evidence="1">Ya'a_city_454_Pm</strain>
        <tissue evidence="1">Whole body</tissue>
    </source>
</reference>
<sequence>MLYVLEHGLHCEIRPVFDPKISPRNHIIIGRRITQYNLNHTREQTSVVCITVRVLQEATGCTTDI</sequence>
<evidence type="ECO:0000313" key="1">
    <source>
        <dbReference type="EMBL" id="KPJ11992.1"/>
    </source>
</evidence>
<organism evidence="1 2">
    <name type="scientific">Papilio machaon</name>
    <name type="common">Old World swallowtail butterfly</name>
    <dbReference type="NCBI Taxonomy" id="76193"/>
    <lineage>
        <taxon>Eukaryota</taxon>
        <taxon>Metazoa</taxon>
        <taxon>Ecdysozoa</taxon>
        <taxon>Arthropoda</taxon>
        <taxon>Hexapoda</taxon>
        <taxon>Insecta</taxon>
        <taxon>Pterygota</taxon>
        <taxon>Neoptera</taxon>
        <taxon>Endopterygota</taxon>
        <taxon>Lepidoptera</taxon>
        <taxon>Glossata</taxon>
        <taxon>Ditrysia</taxon>
        <taxon>Papilionoidea</taxon>
        <taxon>Papilionidae</taxon>
        <taxon>Papilioninae</taxon>
        <taxon>Papilio</taxon>
    </lineage>
</organism>
<accession>A0A0N1IP18</accession>
<proteinExistence type="predicted"/>
<dbReference type="AlphaFoldDB" id="A0A0N1IP18"/>
<gene>
    <name evidence="1" type="ORF">RR48_03595</name>
</gene>
<dbReference type="InParanoid" id="A0A0N1IP18"/>
<protein>
    <submittedName>
        <fullName evidence="1">Uncharacterized protein</fullName>
    </submittedName>
</protein>
<evidence type="ECO:0000313" key="2">
    <source>
        <dbReference type="Proteomes" id="UP000053240"/>
    </source>
</evidence>
<dbReference type="Proteomes" id="UP000053240">
    <property type="component" value="Unassembled WGS sequence"/>
</dbReference>
<name>A0A0N1IP18_PAPMA</name>
<dbReference type="EMBL" id="KQ460847">
    <property type="protein sequence ID" value="KPJ11992.1"/>
    <property type="molecule type" value="Genomic_DNA"/>
</dbReference>
<keyword evidence="2" id="KW-1185">Reference proteome</keyword>